<organism evidence="2 3">
    <name type="scientific">Lentzea alba</name>
    <dbReference type="NCBI Taxonomy" id="2714351"/>
    <lineage>
        <taxon>Bacteria</taxon>
        <taxon>Bacillati</taxon>
        <taxon>Actinomycetota</taxon>
        <taxon>Actinomycetes</taxon>
        <taxon>Pseudonocardiales</taxon>
        <taxon>Pseudonocardiaceae</taxon>
        <taxon>Lentzea</taxon>
    </lineage>
</organism>
<protein>
    <submittedName>
        <fullName evidence="2">Uncharacterized protein</fullName>
    </submittedName>
</protein>
<name>A0A7C9VS01_9PSEU</name>
<evidence type="ECO:0000313" key="3">
    <source>
        <dbReference type="Proteomes" id="UP000481360"/>
    </source>
</evidence>
<keyword evidence="3" id="KW-1185">Reference proteome</keyword>
<comment type="caution">
    <text evidence="2">The sequence shown here is derived from an EMBL/GenBank/DDBJ whole genome shotgun (WGS) entry which is preliminary data.</text>
</comment>
<dbReference type="EMBL" id="JAAMPJ010000002">
    <property type="protein sequence ID" value="NGY59296.1"/>
    <property type="molecule type" value="Genomic_DNA"/>
</dbReference>
<gene>
    <name evidence="2" type="ORF">G7043_10210</name>
</gene>
<accession>A0A7C9VS01</accession>
<evidence type="ECO:0000256" key="1">
    <source>
        <dbReference type="SAM" id="Phobius"/>
    </source>
</evidence>
<dbReference type="Proteomes" id="UP000481360">
    <property type="component" value="Unassembled WGS sequence"/>
</dbReference>
<keyword evidence="1" id="KW-0472">Membrane</keyword>
<feature type="transmembrane region" description="Helical" evidence="1">
    <location>
        <begin position="12"/>
        <end position="35"/>
    </location>
</feature>
<proteinExistence type="predicted"/>
<evidence type="ECO:0000313" key="2">
    <source>
        <dbReference type="EMBL" id="NGY59296.1"/>
    </source>
</evidence>
<feature type="transmembrane region" description="Helical" evidence="1">
    <location>
        <begin position="55"/>
        <end position="75"/>
    </location>
</feature>
<dbReference type="RefSeq" id="WP_166045327.1">
    <property type="nucleotide sequence ID" value="NZ_JAAMPJ010000002.1"/>
</dbReference>
<dbReference type="AlphaFoldDB" id="A0A7C9VS01"/>
<keyword evidence="1" id="KW-0812">Transmembrane</keyword>
<keyword evidence="1" id="KW-1133">Transmembrane helix</keyword>
<feature type="transmembrane region" description="Helical" evidence="1">
    <location>
        <begin position="111"/>
        <end position="130"/>
    </location>
</feature>
<sequence>MVTRAVMGAIAGLLGAVGTGSALVGLYLGFCGFVTPKPWERRECVVRESAEQGILLVPVVLLVGLIGTALLHVWLLKLRDQPRPWSVVVPGTLLVIALLTVRGSWGLIGALAVPATAFAVAGVITGFGPWREILRARAR</sequence>
<feature type="transmembrane region" description="Helical" evidence="1">
    <location>
        <begin position="87"/>
        <end position="105"/>
    </location>
</feature>
<reference evidence="2 3" key="1">
    <citation type="submission" date="2020-03" db="EMBL/GenBank/DDBJ databases">
        <title>Isolation and identification of active actinomycetes.</title>
        <authorList>
            <person name="Sun X."/>
        </authorList>
    </citation>
    <scope>NUCLEOTIDE SEQUENCE [LARGE SCALE GENOMIC DNA]</scope>
    <source>
        <strain evidence="2 3">NEAU-D13</strain>
    </source>
</reference>